<dbReference type="AntiFam" id="ANF00280">
    <property type="entry name" value="Spurious ORF (shadow ORF of PyrG)"/>
</dbReference>
<name>A0A8J3VMY6_9ACTN</name>
<evidence type="ECO:0000313" key="2">
    <source>
        <dbReference type="EMBL" id="GIH11608.1"/>
    </source>
</evidence>
<evidence type="ECO:0000256" key="1">
    <source>
        <dbReference type="SAM" id="MobiDB-lite"/>
    </source>
</evidence>
<comment type="caution">
    <text evidence="2">The sequence shown here is derived from an EMBL/GenBank/DDBJ whole genome shotgun (WGS) entry which is preliminary data.</text>
</comment>
<reference evidence="2" key="1">
    <citation type="submission" date="2021-01" db="EMBL/GenBank/DDBJ databases">
        <title>Whole genome shotgun sequence of Rhizocola hellebori NBRC 109834.</title>
        <authorList>
            <person name="Komaki H."/>
            <person name="Tamura T."/>
        </authorList>
    </citation>
    <scope>NUCLEOTIDE SEQUENCE</scope>
    <source>
        <strain evidence="2">NBRC 109834</strain>
    </source>
</reference>
<evidence type="ECO:0000313" key="3">
    <source>
        <dbReference type="Proteomes" id="UP000612899"/>
    </source>
</evidence>
<gene>
    <name evidence="2" type="ORF">Rhe02_96750</name>
</gene>
<dbReference type="Proteomes" id="UP000612899">
    <property type="component" value="Unassembled WGS sequence"/>
</dbReference>
<proteinExistence type="predicted"/>
<protein>
    <submittedName>
        <fullName evidence="2">Uncharacterized protein</fullName>
    </submittedName>
</protein>
<feature type="region of interest" description="Disordered" evidence="1">
    <location>
        <begin position="60"/>
        <end position="81"/>
    </location>
</feature>
<organism evidence="2 3">
    <name type="scientific">Rhizocola hellebori</name>
    <dbReference type="NCBI Taxonomy" id="1392758"/>
    <lineage>
        <taxon>Bacteria</taxon>
        <taxon>Bacillati</taxon>
        <taxon>Actinomycetota</taxon>
        <taxon>Actinomycetes</taxon>
        <taxon>Micromonosporales</taxon>
        <taxon>Micromonosporaceae</taxon>
        <taxon>Rhizocola</taxon>
    </lineage>
</organism>
<dbReference type="EMBL" id="BONY01000147">
    <property type="protein sequence ID" value="GIH11608.1"/>
    <property type="molecule type" value="Genomic_DNA"/>
</dbReference>
<accession>A0A8J3VMY6</accession>
<keyword evidence="3" id="KW-1185">Reference proteome</keyword>
<dbReference type="AlphaFoldDB" id="A0A8J3VMY6"/>
<sequence length="81" mass="8836">MADVQIRFGPVIGDEDLAVLERVHGARIHVYVWIELLHDDPKTPGCEQIAKAGSREAFAQRGGDASGYEYVSGRPCHGTSQ</sequence>